<organism evidence="1 2">
    <name type="scientific">Streptomyces inhibens</name>
    <dbReference type="NCBI Taxonomy" id="2293571"/>
    <lineage>
        <taxon>Bacteria</taxon>
        <taxon>Bacillati</taxon>
        <taxon>Actinomycetota</taxon>
        <taxon>Actinomycetes</taxon>
        <taxon>Kitasatosporales</taxon>
        <taxon>Streptomycetaceae</taxon>
        <taxon>Streptomyces</taxon>
    </lineage>
</organism>
<gene>
    <name evidence="1" type="ORF">DY245_17895</name>
</gene>
<dbReference type="EMBL" id="QUAC01000137">
    <property type="protein sequence ID" value="REK89126.1"/>
    <property type="molecule type" value="Genomic_DNA"/>
</dbReference>
<proteinExistence type="predicted"/>
<name>A0A371Q312_STRIH</name>
<keyword evidence="2" id="KW-1185">Reference proteome</keyword>
<dbReference type="AlphaFoldDB" id="A0A371Q312"/>
<protein>
    <submittedName>
        <fullName evidence="1">Uncharacterized protein</fullName>
    </submittedName>
</protein>
<accession>A0A371Q312</accession>
<dbReference type="Proteomes" id="UP000262477">
    <property type="component" value="Unassembled WGS sequence"/>
</dbReference>
<evidence type="ECO:0000313" key="2">
    <source>
        <dbReference type="Proteomes" id="UP000262477"/>
    </source>
</evidence>
<comment type="caution">
    <text evidence="1">The sequence shown here is derived from an EMBL/GenBank/DDBJ whole genome shotgun (WGS) entry which is preliminary data.</text>
</comment>
<reference evidence="1 2" key="1">
    <citation type="submission" date="2018-08" db="EMBL/GenBank/DDBJ databases">
        <title>Streptomyces NEAU-D10 sp. nov., a novel Actinomycete isolated from soil.</title>
        <authorList>
            <person name="Jin L."/>
        </authorList>
    </citation>
    <scope>NUCLEOTIDE SEQUENCE [LARGE SCALE GENOMIC DNA]</scope>
    <source>
        <strain evidence="1 2">NEAU-D10</strain>
    </source>
</reference>
<dbReference type="OrthoDB" id="4320938at2"/>
<evidence type="ECO:0000313" key="1">
    <source>
        <dbReference type="EMBL" id="REK89126.1"/>
    </source>
</evidence>
<sequence length="103" mass="11044">MAVLKAIGVVVALIVVAVAWVSSWDDADTAKVGDCMKNNGNTINPDLQVVDCGTAEAKFKVKEVHSDTTDMSVCPANTTAYAESQHRRRGSDTKFVLCLTDVK</sequence>